<dbReference type="Proteomes" id="UP000772434">
    <property type="component" value="Unassembled WGS sequence"/>
</dbReference>
<comment type="caution">
    <text evidence="1">The sequence shown here is derived from an EMBL/GenBank/DDBJ whole genome shotgun (WGS) entry which is preliminary data.</text>
</comment>
<dbReference type="PANTHER" id="PTHR47642">
    <property type="entry name" value="ATP-DEPENDENT DNA HELICASE"/>
    <property type="match status" value="1"/>
</dbReference>
<dbReference type="Gene3D" id="3.40.50.300">
    <property type="entry name" value="P-loop containing nucleotide triphosphate hydrolases"/>
    <property type="match status" value="1"/>
</dbReference>
<keyword evidence="2" id="KW-1185">Reference proteome</keyword>
<dbReference type="AlphaFoldDB" id="A0A9P5PC85"/>
<dbReference type="InterPro" id="IPR027417">
    <property type="entry name" value="P-loop_NTPase"/>
</dbReference>
<name>A0A9P5PC85_9AGAR</name>
<dbReference type="SUPFAM" id="SSF52540">
    <property type="entry name" value="P-loop containing nucleoside triphosphate hydrolases"/>
    <property type="match status" value="1"/>
</dbReference>
<evidence type="ECO:0008006" key="3">
    <source>
        <dbReference type="Google" id="ProtNLM"/>
    </source>
</evidence>
<dbReference type="InterPro" id="IPR051055">
    <property type="entry name" value="PIF1_helicase"/>
</dbReference>
<organism evidence="1 2">
    <name type="scientific">Rhodocollybia butyracea</name>
    <dbReference type="NCBI Taxonomy" id="206335"/>
    <lineage>
        <taxon>Eukaryota</taxon>
        <taxon>Fungi</taxon>
        <taxon>Dikarya</taxon>
        <taxon>Basidiomycota</taxon>
        <taxon>Agaricomycotina</taxon>
        <taxon>Agaricomycetes</taxon>
        <taxon>Agaricomycetidae</taxon>
        <taxon>Agaricales</taxon>
        <taxon>Marasmiineae</taxon>
        <taxon>Omphalotaceae</taxon>
        <taxon>Rhodocollybia</taxon>
    </lineage>
</organism>
<gene>
    <name evidence="1" type="ORF">BDP27DRAFT_1233644</name>
</gene>
<dbReference type="EMBL" id="JADNRY010000172">
    <property type="protein sequence ID" value="KAF9062421.1"/>
    <property type="molecule type" value="Genomic_DNA"/>
</dbReference>
<accession>A0A9P5PC85</accession>
<dbReference type="PANTHER" id="PTHR47642:SF6">
    <property type="entry name" value="ATP-DEPENDENT DNA HELICASE"/>
    <property type="match status" value="1"/>
</dbReference>
<proteinExistence type="predicted"/>
<dbReference type="OrthoDB" id="432234at2759"/>
<reference evidence="1" key="1">
    <citation type="submission" date="2020-11" db="EMBL/GenBank/DDBJ databases">
        <authorList>
            <consortium name="DOE Joint Genome Institute"/>
            <person name="Ahrendt S."/>
            <person name="Riley R."/>
            <person name="Andreopoulos W."/>
            <person name="Labutti K."/>
            <person name="Pangilinan J."/>
            <person name="Ruiz-Duenas F.J."/>
            <person name="Barrasa J.M."/>
            <person name="Sanchez-Garcia M."/>
            <person name="Camarero S."/>
            <person name="Miyauchi S."/>
            <person name="Serrano A."/>
            <person name="Linde D."/>
            <person name="Babiker R."/>
            <person name="Drula E."/>
            <person name="Ayuso-Fernandez I."/>
            <person name="Pacheco R."/>
            <person name="Padilla G."/>
            <person name="Ferreira P."/>
            <person name="Barriuso J."/>
            <person name="Kellner H."/>
            <person name="Castanera R."/>
            <person name="Alfaro M."/>
            <person name="Ramirez L."/>
            <person name="Pisabarro A.G."/>
            <person name="Kuo A."/>
            <person name="Tritt A."/>
            <person name="Lipzen A."/>
            <person name="He G."/>
            <person name="Yan M."/>
            <person name="Ng V."/>
            <person name="Cullen D."/>
            <person name="Martin F."/>
            <person name="Rosso M.-N."/>
            <person name="Henrissat B."/>
            <person name="Hibbett D."/>
            <person name="Martinez A.T."/>
            <person name="Grigoriev I.V."/>
        </authorList>
    </citation>
    <scope>NUCLEOTIDE SEQUENCE</scope>
    <source>
        <strain evidence="1">AH 40177</strain>
    </source>
</reference>
<protein>
    <recommendedName>
        <fullName evidence="3">ATP-dependent DNA helicase</fullName>
    </recommendedName>
</protein>
<evidence type="ECO:0000313" key="1">
    <source>
        <dbReference type="EMBL" id="KAF9062421.1"/>
    </source>
</evidence>
<evidence type="ECO:0000313" key="2">
    <source>
        <dbReference type="Proteomes" id="UP000772434"/>
    </source>
</evidence>
<sequence length="131" mass="14083">MIDVTSGLLTRNNNTQQHCSGSVGSIPLTAIQVLNRVSSDFKLNEKQLQSFNIIAVTVIRRYVLCEAAALAEDPLRMLLTGPGGTGKTHVVKAVKKVMEHYGIDHYLRFVAPTGTAAALIEGTTIHKGLGI</sequence>
<feature type="non-terminal residue" evidence="1">
    <location>
        <position position="131"/>
    </location>
</feature>
<dbReference type="Pfam" id="PF13604">
    <property type="entry name" value="AAA_30"/>
    <property type="match status" value="1"/>
</dbReference>